<evidence type="ECO:0000259" key="2">
    <source>
        <dbReference type="Pfam" id="PF00462"/>
    </source>
</evidence>
<feature type="domain" description="Glutaredoxin" evidence="2">
    <location>
        <begin position="317"/>
        <end position="352"/>
    </location>
</feature>
<keyword evidence="4" id="KW-1185">Reference proteome</keyword>
<organism evidence="3 4">
    <name type="scientific">Sporidiobolus salmonicolor</name>
    <name type="common">Yeast-like fungus</name>
    <name type="synonym">Sporobolomyces salmonicolor</name>
    <dbReference type="NCBI Taxonomy" id="5005"/>
    <lineage>
        <taxon>Eukaryota</taxon>
        <taxon>Fungi</taxon>
        <taxon>Dikarya</taxon>
        <taxon>Basidiomycota</taxon>
        <taxon>Pucciniomycotina</taxon>
        <taxon>Microbotryomycetes</taxon>
        <taxon>Sporidiobolales</taxon>
        <taxon>Sporidiobolaceae</taxon>
        <taxon>Sporobolomyces</taxon>
    </lineage>
</organism>
<dbReference type="PANTHER" id="PTHR45694:SF5">
    <property type="entry name" value="GLUTAREDOXIN 2"/>
    <property type="match status" value="1"/>
</dbReference>
<dbReference type="Pfam" id="PF00462">
    <property type="entry name" value="Glutaredoxin"/>
    <property type="match status" value="1"/>
</dbReference>
<dbReference type="GO" id="GO:0005796">
    <property type="term" value="C:Golgi lumen"/>
    <property type="evidence" value="ECO:0007669"/>
    <property type="project" value="TreeGrafter"/>
</dbReference>
<dbReference type="Proteomes" id="UP000243876">
    <property type="component" value="Unassembled WGS sequence"/>
</dbReference>
<evidence type="ECO:0000256" key="1">
    <source>
        <dbReference type="SAM" id="MobiDB-lite"/>
    </source>
</evidence>
<dbReference type="Gene3D" id="3.40.30.10">
    <property type="entry name" value="Glutaredoxin"/>
    <property type="match status" value="1"/>
</dbReference>
<sequence length="430" mass="47507">MLPLPSSTASRTPTPILGSTADDKLHTSTFPAPIRRFLALPLVLRLRQQQRQHPRRFTSFGFLLLLAGLSFLVRSAPERRAHASLAWGAHPDAVVNWGDHVGLGLNRAKALASTPPGYADITDKLPYLDQALSGPLYRKRRSEEEARRGVEAIDLTAGKDTDRAARKARSRYEKGRHGVLGGASVEWSSGVVGSGTWLGPGVDMRKDGTYEHALHSPSSLEVSAATTRLSALTEHIVDKGWVYLDAEDQANSEKLLAEAKEKDFLDRLPLRDQVRGDEEGMRKAAEGWSRVYGAMAGEWSKSALELQLERLVRRAPVVVFSKTTCPYSKRAKELLQQYDLRPAAHVVEVDQRRTSLYVLLCSVLLPSNRFRAADAISLKALLTRRTRHSTFPNVIIGSRSIGGADDLDRLAASGELGRMLDEVGVRWQRP</sequence>
<dbReference type="GO" id="GO:0034599">
    <property type="term" value="P:cellular response to oxidative stress"/>
    <property type="evidence" value="ECO:0007669"/>
    <property type="project" value="TreeGrafter"/>
</dbReference>
<feature type="compositionally biased region" description="Polar residues" evidence="1">
    <location>
        <begin position="1"/>
        <end position="13"/>
    </location>
</feature>
<dbReference type="GO" id="GO:0005801">
    <property type="term" value="C:cis-Golgi network"/>
    <property type="evidence" value="ECO:0007669"/>
    <property type="project" value="TreeGrafter"/>
</dbReference>
<accession>A0A0D6ELH4</accession>
<evidence type="ECO:0000313" key="3">
    <source>
        <dbReference type="EMBL" id="CEQ40824.1"/>
    </source>
</evidence>
<proteinExistence type="predicted"/>
<dbReference type="PANTHER" id="PTHR45694">
    <property type="entry name" value="GLUTAREDOXIN 2"/>
    <property type="match status" value="1"/>
</dbReference>
<dbReference type="OrthoDB" id="423313at2759"/>
<protein>
    <submittedName>
        <fullName evidence="3">SPOSA6832_02486-mRNA-1:cds</fullName>
    </submittedName>
</protein>
<dbReference type="InterPro" id="IPR002109">
    <property type="entry name" value="Glutaredoxin"/>
</dbReference>
<dbReference type="InterPro" id="IPR036249">
    <property type="entry name" value="Thioredoxin-like_sf"/>
</dbReference>
<gene>
    <name evidence="3" type="primary">SPOSA6832_02486</name>
</gene>
<evidence type="ECO:0000313" key="4">
    <source>
        <dbReference type="Proteomes" id="UP000243876"/>
    </source>
</evidence>
<reference evidence="4" key="1">
    <citation type="submission" date="2015-02" db="EMBL/GenBank/DDBJ databases">
        <authorList>
            <person name="Gon?alves P."/>
        </authorList>
    </citation>
    <scope>NUCLEOTIDE SEQUENCE [LARGE SCALE GENOMIC DNA]</scope>
</reference>
<dbReference type="PROSITE" id="PS51354">
    <property type="entry name" value="GLUTAREDOXIN_2"/>
    <property type="match status" value="1"/>
</dbReference>
<dbReference type="GO" id="GO:0000324">
    <property type="term" value="C:fungal-type vacuole"/>
    <property type="evidence" value="ECO:0007669"/>
    <property type="project" value="TreeGrafter"/>
</dbReference>
<dbReference type="GO" id="GO:0015038">
    <property type="term" value="F:glutathione disulfide oxidoreductase activity"/>
    <property type="evidence" value="ECO:0007669"/>
    <property type="project" value="TreeGrafter"/>
</dbReference>
<dbReference type="EMBL" id="CENE01000009">
    <property type="protein sequence ID" value="CEQ40824.1"/>
    <property type="molecule type" value="Genomic_DNA"/>
</dbReference>
<feature type="region of interest" description="Disordered" evidence="1">
    <location>
        <begin position="1"/>
        <end position="24"/>
    </location>
</feature>
<name>A0A0D6ELH4_SPOSA</name>
<dbReference type="AlphaFoldDB" id="A0A0D6ELH4"/>
<dbReference type="SUPFAM" id="SSF52833">
    <property type="entry name" value="Thioredoxin-like"/>
    <property type="match status" value="1"/>
</dbReference>
<feature type="non-terminal residue" evidence="3">
    <location>
        <position position="1"/>
    </location>
</feature>